<dbReference type="GO" id="GO:0006616">
    <property type="term" value="P:SRP-dependent cotranslational protein targeting to membrane, translocation"/>
    <property type="evidence" value="ECO:0007669"/>
    <property type="project" value="TreeGrafter"/>
</dbReference>
<evidence type="ECO:0000256" key="12">
    <source>
        <dbReference type="ARBA" id="ARBA00048157"/>
    </source>
</evidence>
<evidence type="ECO:0000256" key="5">
    <source>
        <dbReference type="ARBA" id="ARBA00022741"/>
    </source>
</evidence>
<dbReference type="GO" id="GO:0008312">
    <property type="term" value="F:7S RNA binding"/>
    <property type="evidence" value="ECO:0007669"/>
    <property type="project" value="UniProtKB-UniRule"/>
</dbReference>
<comment type="similarity">
    <text evidence="3 13">Belongs to the GTP-binding SRP family. SRP54 subfamily.</text>
</comment>
<evidence type="ECO:0000259" key="14">
    <source>
        <dbReference type="PROSITE" id="PS00300"/>
    </source>
</evidence>
<dbReference type="SUPFAM" id="SSF47446">
    <property type="entry name" value="Signal peptide-binding domain"/>
    <property type="match status" value="1"/>
</dbReference>
<gene>
    <name evidence="15" type="primary">SMKI16G2460</name>
    <name evidence="15" type="ORF">SMKI_16G2460</name>
</gene>
<keyword evidence="11 13" id="KW-0687">Ribonucleoprotein</keyword>
<dbReference type="Pfam" id="PF02978">
    <property type="entry name" value="SRP_SPB"/>
    <property type="match status" value="1"/>
</dbReference>
<dbReference type="FunFam" id="3.40.50.300:FF:000022">
    <property type="entry name" value="Signal recognition particle 54 kDa subunit"/>
    <property type="match status" value="1"/>
</dbReference>
<keyword evidence="16" id="KW-1185">Reference proteome</keyword>
<dbReference type="InterPro" id="IPR004125">
    <property type="entry name" value="Signal_recog_particle_SRP54_M"/>
</dbReference>
<evidence type="ECO:0000256" key="1">
    <source>
        <dbReference type="ARBA" id="ARBA00004240"/>
    </source>
</evidence>
<evidence type="ECO:0000256" key="6">
    <source>
        <dbReference type="ARBA" id="ARBA00022801"/>
    </source>
</evidence>
<dbReference type="InterPro" id="IPR022941">
    <property type="entry name" value="SRP54"/>
</dbReference>
<dbReference type="SUPFAM" id="SSF52540">
    <property type="entry name" value="P-loop containing nucleoside triphosphate hydrolases"/>
    <property type="match status" value="1"/>
</dbReference>
<comment type="subcellular location">
    <subcellularLocation>
        <location evidence="2 13">Cytoplasm</location>
    </subcellularLocation>
    <subcellularLocation>
        <location evidence="1 13">Endoplasmic reticulum</location>
    </subcellularLocation>
</comment>
<dbReference type="Gene3D" id="1.20.120.140">
    <property type="entry name" value="Signal recognition particle SRP54, nucleotide-binding domain"/>
    <property type="match status" value="1"/>
</dbReference>
<dbReference type="GO" id="GO:0005829">
    <property type="term" value="C:cytosol"/>
    <property type="evidence" value="ECO:0007669"/>
    <property type="project" value="TreeGrafter"/>
</dbReference>
<proteinExistence type="inferred from homology"/>
<dbReference type="InterPro" id="IPR003593">
    <property type="entry name" value="AAA+_ATPase"/>
</dbReference>
<evidence type="ECO:0000256" key="2">
    <source>
        <dbReference type="ARBA" id="ARBA00004496"/>
    </source>
</evidence>
<keyword evidence="4 13" id="KW-0963">Cytoplasm</keyword>
<dbReference type="HAMAP" id="MF_00306">
    <property type="entry name" value="SRP54"/>
    <property type="match status" value="1"/>
</dbReference>
<dbReference type="Pfam" id="PF00448">
    <property type="entry name" value="SRP54"/>
    <property type="match status" value="1"/>
</dbReference>
<keyword evidence="9 13" id="KW-0342">GTP-binding</keyword>
<dbReference type="InterPro" id="IPR006325">
    <property type="entry name" value="SRP54_euk"/>
</dbReference>
<evidence type="ECO:0000256" key="11">
    <source>
        <dbReference type="ARBA" id="ARBA00023274"/>
    </source>
</evidence>
<feature type="domain" description="SRP54-type proteins GTP-binding" evidence="14">
    <location>
        <begin position="277"/>
        <end position="290"/>
    </location>
</feature>
<dbReference type="PROSITE" id="PS00300">
    <property type="entry name" value="SRP54"/>
    <property type="match status" value="1"/>
</dbReference>
<dbReference type="GO" id="GO:0030942">
    <property type="term" value="F:endoplasmic reticulum signal peptide binding"/>
    <property type="evidence" value="ECO:0007669"/>
    <property type="project" value="TreeGrafter"/>
</dbReference>
<comment type="domain">
    <text evidence="13">The NG domain, also named G domain, is a special guanosine triphosphatase (GTPase) domain, which binds GTP and forms a guanosine 5'-triphosphate (GTP)-dependent complex with a homologous NG domain in the SRP receptor subunit srp101. The two NG domains undergo cooperative rearrangements upon their assembly, which culminate in the reciprocal activation of the GTPase activity of one another. SRP receptor compaction upon binding with cargo-loaded SRP and GTPase rearrangement drive SRP-mediated cotranslational protein translocation into the ER.</text>
</comment>
<dbReference type="PANTHER" id="PTHR11564">
    <property type="entry name" value="SIGNAL RECOGNITION PARTICLE 54K PROTEIN SRP54"/>
    <property type="match status" value="1"/>
</dbReference>
<evidence type="ECO:0000313" key="15">
    <source>
        <dbReference type="EMBL" id="CAI4036949.1"/>
    </source>
</evidence>
<dbReference type="InterPro" id="IPR036891">
    <property type="entry name" value="Signal_recog_part_SRP54_M_sf"/>
</dbReference>
<comment type="function">
    <text evidence="13">Signal-recognition-particle (SRP) assembly has a crucial role in targeting secretory proteins to the rough endoplasmic reticulum (ER) membrane. SRP is required for the cotranslational protein translocation for ER import and preferentially recognizes strongly hydrophobic signal sequences. It is involved in targeting the nascent chain-ribosome (RNC) complex to the ER and is proposed to participate in the arrest of nascent chain elongation during membrane targeting. SRP54 binds to the signal sequence of presecretory protein when they emerge from the ribosomes. SRP54 interacts with the scR1 RNA and mediates the association of the resulting SRP-RNC complex with the signal recognition particle receptor (SR) via its alpha subunit SRP101. Both, SRP54 and SRP101, are locked in their GTP bound forms in the SRP-RNC-SR complex, which dissociates upon transferring the signal sequence to the protein-conducting channel (translocon). After signal sequence transfer, SRP54 and SRP101 act as reciprocal GTPase-activating proteins (GAPs), thereby resolving their association.</text>
</comment>
<dbReference type="SUPFAM" id="SSF47364">
    <property type="entry name" value="Domain of the SRP/SRP receptor G-proteins"/>
    <property type="match status" value="1"/>
</dbReference>
<dbReference type="Pfam" id="PF02881">
    <property type="entry name" value="SRP54_N"/>
    <property type="match status" value="1"/>
</dbReference>
<dbReference type="InterPro" id="IPR013822">
    <property type="entry name" value="Signal_recog_particl_SRP54_hlx"/>
</dbReference>
<comment type="catalytic activity">
    <reaction evidence="12">
        <text>GTP + H2O = GDP + phosphate + H(+)</text>
        <dbReference type="Rhea" id="RHEA:19669"/>
        <dbReference type="ChEBI" id="CHEBI:15377"/>
        <dbReference type="ChEBI" id="CHEBI:15378"/>
        <dbReference type="ChEBI" id="CHEBI:37565"/>
        <dbReference type="ChEBI" id="CHEBI:43474"/>
        <dbReference type="ChEBI" id="CHEBI:58189"/>
        <dbReference type="EC" id="3.6.5.4"/>
    </reaction>
    <physiologicalReaction direction="left-to-right" evidence="12">
        <dbReference type="Rhea" id="RHEA:19670"/>
    </physiologicalReaction>
</comment>
<dbReference type="PANTHER" id="PTHR11564:SF5">
    <property type="entry name" value="SIGNAL RECOGNITION PARTICLE SUBUNIT SRP54"/>
    <property type="match status" value="1"/>
</dbReference>
<keyword evidence="10 13" id="KW-0733">Signal recognition particle</keyword>
<dbReference type="GO" id="GO:0003924">
    <property type="term" value="F:GTPase activity"/>
    <property type="evidence" value="ECO:0007669"/>
    <property type="project" value="UniProtKB-UniRule"/>
</dbReference>
<accession>A0AA35NET4</accession>
<dbReference type="SMART" id="SM00382">
    <property type="entry name" value="AAA"/>
    <property type="match status" value="1"/>
</dbReference>
<dbReference type="NCBIfam" id="TIGR01425">
    <property type="entry name" value="SRP54_euk"/>
    <property type="match status" value="1"/>
</dbReference>
<evidence type="ECO:0000256" key="9">
    <source>
        <dbReference type="ARBA" id="ARBA00023134"/>
    </source>
</evidence>
<dbReference type="GeneID" id="80921874"/>
<dbReference type="EMBL" id="OX365772">
    <property type="protein sequence ID" value="CAI4036949.1"/>
    <property type="molecule type" value="Genomic_DNA"/>
</dbReference>
<dbReference type="AlphaFoldDB" id="A0AA35NET4"/>
<dbReference type="GO" id="GO:0005525">
    <property type="term" value="F:GTP binding"/>
    <property type="evidence" value="ECO:0007669"/>
    <property type="project" value="UniProtKB-UniRule"/>
</dbReference>
<evidence type="ECO:0000256" key="8">
    <source>
        <dbReference type="ARBA" id="ARBA00022884"/>
    </source>
</evidence>
<dbReference type="GO" id="GO:0005786">
    <property type="term" value="C:signal recognition particle, endoplasmic reticulum targeting"/>
    <property type="evidence" value="ECO:0007669"/>
    <property type="project" value="UniProtKB-UniRule"/>
</dbReference>
<keyword evidence="7 13" id="KW-0256">Endoplasmic reticulum</keyword>
<protein>
    <recommendedName>
        <fullName evidence="13">Signal recognition particle 54 kDa protein</fullName>
    </recommendedName>
</protein>
<comment type="domain">
    <text evidence="13">The M domain binds the 7SL RNA and the signal sequence of presecretory proteins.</text>
</comment>
<keyword evidence="6" id="KW-0378">Hydrolase</keyword>
<evidence type="ECO:0000256" key="7">
    <source>
        <dbReference type="ARBA" id="ARBA00022824"/>
    </source>
</evidence>
<name>A0AA35NET4_SACMI</name>
<dbReference type="SMART" id="SM00963">
    <property type="entry name" value="SRP54_N"/>
    <property type="match status" value="1"/>
</dbReference>
<evidence type="ECO:0000313" key="16">
    <source>
        <dbReference type="Proteomes" id="UP001161438"/>
    </source>
</evidence>
<organism evidence="15 16">
    <name type="scientific">Saccharomyces mikatae IFO 1815</name>
    <dbReference type="NCBI Taxonomy" id="226126"/>
    <lineage>
        <taxon>Eukaryota</taxon>
        <taxon>Fungi</taxon>
        <taxon>Dikarya</taxon>
        <taxon>Ascomycota</taxon>
        <taxon>Saccharomycotina</taxon>
        <taxon>Saccharomycetes</taxon>
        <taxon>Saccharomycetales</taxon>
        <taxon>Saccharomycetaceae</taxon>
        <taxon>Saccharomyces</taxon>
    </lineage>
</organism>
<evidence type="ECO:0000256" key="10">
    <source>
        <dbReference type="ARBA" id="ARBA00023135"/>
    </source>
</evidence>
<dbReference type="GO" id="GO:0005783">
    <property type="term" value="C:endoplasmic reticulum"/>
    <property type="evidence" value="ECO:0007669"/>
    <property type="project" value="UniProtKB-SubCell"/>
</dbReference>
<evidence type="ECO:0000256" key="4">
    <source>
        <dbReference type="ARBA" id="ARBA00022490"/>
    </source>
</evidence>
<dbReference type="FunFam" id="1.10.260.30:FF:000003">
    <property type="entry name" value="Signal recognition particle 54 kDa protein"/>
    <property type="match status" value="1"/>
</dbReference>
<dbReference type="Gene3D" id="1.10.260.30">
    <property type="entry name" value="Signal recognition particle, SRP54 subunit, M-domain"/>
    <property type="match status" value="1"/>
</dbReference>
<dbReference type="Proteomes" id="UP001161438">
    <property type="component" value="Chromosome 16"/>
</dbReference>
<dbReference type="InterPro" id="IPR036225">
    <property type="entry name" value="SRP/SRP_N"/>
</dbReference>
<evidence type="ECO:0000256" key="3">
    <source>
        <dbReference type="ARBA" id="ARBA00005450"/>
    </source>
</evidence>
<reference evidence="15" key="1">
    <citation type="submission" date="2022-10" db="EMBL/GenBank/DDBJ databases">
        <authorList>
            <person name="Byrne P K."/>
        </authorList>
    </citation>
    <scope>NUCLEOTIDE SEQUENCE</scope>
    <source>
        <strain evidence="15">IFO1815</strain>
    </source>
</reference>
<dbReference type="InterPro" id="IPR042101">
    <property type="entry name" value="SRP54_N_sf"/>
</dbReference>
<dbReference type="SMART" id="SM00962">
    <property type="entry name" value="SRP54"/>
    <property type="match status" value="1"/>
</dbReference>
<dbReference type="InterPro" id="IPR000897">
    <property type="entry name" value="SRP54_GTPase_dom"/>
</dbReference>
<dbReference type="CDD" id="cd17875">
    <property type="entry name" value="SRP54_G"/>
    <property type="match status" value="1"/>
</dbReference>
<evidence type="ECO:0000256" key="13">
    <source>
        <dbReference type="RuleBase" id="RU364034"/>
    </source>
</evidence>
<comment type="subunit">
    <text evidence="13">Fungal signal recognition particle consists of a 7S RNA molecule (scR1) and at least six protein subunits: srp72, srp68, srp54, sec65, srp21 and srp14.</text>
</comment>
<keyword evidence="8 13" id="KW-0694">RNA-binding</keyword>
<dbReference type="RefSeq" id="XP_056080066.1">
    <property type="nucleotide sequence ID" value="XM_056226337.1"/>
</dbReference>
<sequence length="548" mass="60256">MVLADLGKRINSAVNSAISNTQDDFTTSVDLMLKGIVTALLESDVNIALVSKLRNNIRSQLLSENRSEKSTTNAQTKKLIQKTVFDELCKLVTCEGSEEKAFVPKKRKTNIIMFVGLQGSGKTTSCTKLAVYYSKRGFKVGLVCADTFRAGAFDQLKQNAIRARIPFYGSYTETDPAKVAEEGINKFKKEKFDIIIVDTSGRHHQEEELFQEMIEISNVIKPNQTIMVLDASIGQAAEQQSKAFKESSDFGAIILTKMDGHARGGGAISAVAATNTPIIFIGTGEHIHDLEKFSPKSFISKLLGIGDIESLFEQLQTVSNKEDAKATMENIQKGKFTLLDFKKQMQTIMKMGPLSNIAQMIPGMSNMMNQVGEEETSQKMKKMVYVLDSMTREELESDGRMFIEEPTRMVRVAKGSGTSVFEVEMILMQQQMMARMAQTATQQQPGAPGGSARMPGMPNMPGMPGMPNMPGMPGMPNMPGMPKVTPQMMQQAQQKLKQNPGLMQNMMNMFGGSGMGGGMGGGMPDMNEMMKMMQDPQMQQMAKQFGMG</sequence>
<dbReference type="Gene3D" id="3.40.50.300">
    <property type="entry name" value="P-loop containing nucleotide triphosphate hydrolases"/>
    <property type="match status" value="1"/>
</dbReference>
<keyword evidence="5 13" id="KW-0547">Nucleotide-binding</keyword>
<dbReference type="InterPro" id="IPR027417">
    <property type="entry name" value="P-loop_NTPase"/>
</dbReference>